<evidence type="ECO:0000313" key="6">
    <source>
        <dbReference type="Proteomes" id="UP000219335"/>
    </source>
</evidence>
<evidence type="ECO:0000256" key="3">
    <source>
        <dbReference type="ARBA" id="ARBA00022691"/>
    </source>
</evidence>
<dbReference type="GO" id="GO:0032259">
    <property type="term" value="P:methylation"/>
    <property type="evidence" value="ECO:0007669"/>
    <property type="project" value="UniProtKB-KW"/>
</dbReference>
<dbReference type="EMBL" id="OCMU01000001">
    <property type="protein sequence ID" value="SOD18151.1"/>
    <property type="molecule type" value="Genomic_DNA"/>
</dbReference>
<keyword evidence="5" id="KW-0830">Ubiquinone</keyword>
<name>A0A286A8H7_9PROT</name>
<reference evidence="5 6" key="1">
    <citation type="submission" date="2017-09" db="EMBL/GenBank/DDBJ databases">
        <authorList>
            <person name="Ehlers B."/>
            <person name="Leendertz F.H."/>
        </authorList>
    </citation>
    <scope>NUCLEOTIDE SEQUENCE [LARGE SCALE GENOMIC DNA]</scope>
    <source>
        <strain evidence="5 6">Nm42</strain>
    </source>
</reference>
<dbReference type="GO" id="GO:0008168">
    <property type="term" value="F:methyltransferase activity"/>
    <property type="evidence" value="ECO:0007669"/>
    <property type="project" value="UniProtKB-KW"/>
</dbReference>
<dbReference type="CDD" id="cd02440">
    <property type="entry name" value="AdoMet_MTases"/>
    <property type="match status" value="1"/>
</dbReference>
<dbReference type="SUPFAM" id="SSF53335">
    <property type="entry name" value="S-adenosyl-L-methionine-dependent methyltransferases"/>
    <property type="match status" value="1"/>
</dbReference>
<keyword evidence="1 5" id="KW-0489">Methyltransferase</keyword>
<dbReference type="PANTHER" id="PTHR42912">
    <property type="entry name" value="METHYLTRANSFERASE"/>
    <property type="match status" value="1"/>
</dbReference>
<sequence length="219" mass="24850">MKNSPRYIPAFHFHWLTRWYDPIMRRLFPESGIKTALIAQARIQPSQNVLDVGCGTGTLTLMIKQIQPDTGENGLDMNPQILDIARRKAEQAGEPIVLQQGTATCLPYLNESFDHVFASLMLHHLTREDKQQALREAFRVLKPGGELHIADFGKPHDSVMRLISLVMRWAEEVHDNILGLLPVFIADAGFHPVEETTRYRTVVGAIALYRACKPMRNKL</sequence>
<dbReference type="PROSITE" id="PS01184">
    <property type="entry name" value="UBIE_2"/>
    <property type="match status" value="1"/>
</dbReference>
<dbReference type="RefSeq" id="WP_097104765.1">
    <property type="nucleotide sequence ID" value="NZ_OCMU01000001.1"/>
</dbReference>
<dbReference type="InterPro" id="IPR029063">
    <property type="entry name" value="SAM-dependent_MTases_sf"/>
</dbReference>
<accession>A0A286A8H7</accession>
<organism evidence="5 6">
    <name type="scientific">Nitrosomonas ureae</name>
    <dbReference type="NCBI Taxonomy" id="44577"/>
    <lineage>
        <taxon>Bacteria</taxon>
        <taxon>Pseudomonadati</taxon>
        <taxon>Pseudomonadota</taxon>
        <taxon>Betaproteobacteria</taxon>
        <taxon>Nitrosomonadales</taxon>
        <taxon>Nitrosomonadaceae</taxon>
        <taxon>Nitrosomonas</taxon>
    </lineage>
</organism>
<dbReference type="Proteomes" id="UP000219335">
    <property type="component" value="Unassembled WGS sequence"/>
</dbReference>
<dbReference type="InterPro" id="IPR023576">
    <property type="entry name" value="UbiE/COQ5_MeTrFase_CS"/>
</dbReference>
<dbReference type="InterPro" id="IPR041698">
    <property type="entry name" value="Methyltransf_25"/>
</dbReference>
<evidence type="ECO:0000313" key="5">
    <source>
        <dbReference type="EMBL" id="SOD18151.1"/>
    </source>
</evidence>
<dbReference type="AlphaFoldDB" id="A0A286A8H7"/>
<feature type="domain" description="Methyltransferase" evidence="4">
    <location>
        <begin position="49"/>
        <end position="145"/>
    </location>
</feature>
<evidence type="ECO:0000259" key="4">
    <source>
        <dbReference type="Pfam" id="PF13649"/>
    </source>
</evidence>
<evidence type="ECO:0000256" key="1">
    <source>
        <dbReference type="ARBA" id="ARBA00022603"/>
    </source>
</evidence>
<gene>
    <name evidence="5" type="ORF">SAMN06297164_1519</name>
</gene>
<evidence type="ECO:0000256" key="2">
    <source>
        <dbReference type="ARBA" id="ARBA00022679"/>
    </source>
</evidence>
<dbReference type="Pfam" id="PF13649">
    <property type="entry name" value="Methyltransf_25"/>
    <property type="match status" value="1"/>
</dbReference>
<proteinExistence type="predicted"/>
<protein>
    <submittedName>
        <fullName evidence="5">Ubiquinone/menaquinone biosynthesis C-methylase UbiE</fullName>
    </submittedName>
</protein>
<dbReference type="Gene3D" id="3.40.50.150">
    <property type="entry name" value="Vaccinia Virus protein VP39"/>
    <property type="match status" value="1"/>
</dbReference>
<keyword evidence="2" id="KW-0808">Transferase</keyword>
<keyword evidence="3" id="KW-0949">S-adenosyl-L-methionine</keyword>
<dbReference type="InterPro" id="IPR050508">
    <property type="entry name" value="Methyltransf_Superfamily"/>
</dbReference>